<dbReference type="PANTHER" id="PTHR46060:SF1">
    <property type="entry name" value="MARINER MOS1 TRANSPOSASE-LIKE PROTEIN"/>
    <property type="match status" value="1"/>
</dbReference>
<feature type="non-terminal residue" evidence="2">
    <location>
        <position position="124"/>
    </location>
</feature>
<protein>
    <submittedName>
        <fullName evidence="2">Mariner Mos1 transposase</fullName>
    </submittedName>
</protein>
<dbReference type="Proteomes" id="UP000595437">
    <property type="component" value="Chromosome 16"/>
</dbReference>
<evidence type="ECO:0000259" key="1">
    <source>
        <dbReference type="Pfam" id="PF17906"/>
    </source>
</evidence>
<reference evidence="3" key="1">
    <citation type="submission" date="2021-01" db="EMBL/GenBank/DDBJ databases">
        <title>Caligus Genome Assembly.</title>
        <authorList>
            <person name="Gallardo-Escarate C."/>
        </authorList>
    </citation>
    <scope>NUCLEOTIDE SEQUENCE [LARGE SCALE GENOMIC DNA]</scope>
</reference>
<evidence type="ECO:0000313" key="3">
    <source>
        <dbReference type="Proteomes" id="UP000595437"/>
    </source>
</evidence>
<dbReference type="OrthoDB" id="8056713at2759"/>
<evidence type="ECO:0000313" key="2">
    <source>
        <dbReference type="EMBL" id="QQP37022.1"/>
    </source>
</evidence>
<sequence>MSSFVPTNYDLRTALLFCFHLKKTAAESHRMLLEAFGEHALGKTQCFEWFKRFKSGDLTLKTLTCKPCWTKTTLKPAVETWGNCQYSTLPTTNDRFGSSFAQHKVILLHDNAPAHKAKQVQETI</sequence>
<accession>A0A7T8GSN5</accession>
<dbReference type="PANTHER" id="PTHR46060">
    <property type="entry name" value="MARINER MOS1 TRANSPOSASE-LIKE PROTEIN"/>
    <property type="match status" value="1"/>
</dbReference>
<dbReference type="EMBL" id="CP045905">
    <property type="protein sequence ID" value="QQP37022.1"/>
    <property type="molecule type" value="Genomic_DNA"/>
</dbReference>
<feature type="domain" description="Mos1 transposase HTH" evidence="1">
    <location>
        <begin position="10"/>
        <end position="57"/>
    </location>
</feature>
<keyword evidence="3" id="KW-1185">Reference proteome</keyword>
<dbReference type="Pfam" id="PF17906">
    <property type="entry name" value="HTH_48"/>
    <property type="match status" value="1"/>
</dbReference>
<dbReference type="AlphaFoldDB" id="A0A7T8GSN5"/>
<dbReference type="Gene3D" id="1.10.10.1450">
    <property type="match status" value="1"/>
</dbReference>
<proteinExistence type="predicted"/>
<gene>
    <name evidence="2" type="ORF">FKW44_022310</name>
</gene>
<organism evidence="2 3">
    <name type="scientific">Caligus rogercresseyi</name>
    <name type="common">Sea louse</name>
    <dbReference type="NCBI Taxonomy" id="217165"/>
    <lineage>
        <taxon>Eukaryota</taxon>
        <taxon>Metazoa</taxon>
        <taxon>Ecdysozoa</taxon>
        <taxon>Arthropoda</taxon>
        <taxon>Crustacea</taxon>
        <taxon>Multicrustacea</taxon>
        <taxon>Hexanauplia</taxon>
        <taxon>Copepoda</taxon>
        <taxon>Siphonostomatoida</taxon>
        <taxon>Caligidae</taxon>
        <taxon>Caligus</taxon>
    </lineage>
</organism>
<dbReference type="InterPro" id="IPR041426">
    <property type="entry name" value="Mos1_HTH"/>
</dbReference>
<dbReference type="InterPro" id="IPR052709">
    <property type="entry name" value="Transposase-MT_Hybrid"/>
</dbReference>
<name>A0A7T8GSN5_CALRO</name>